<sequence>MSTVSRRIFLQTNVSAAALAAAQAPAWTGPAAADRLDQGPFEAEQDDGWMTLSSTSAHEGPLRNPGLGLMGYTWEEGGPSLAARSGKETLEQHVDRLSSLPFVDILYIRCDWRHVQKQAGRLDLHPIWKLTLDAAKARGQRVAFRVQLSNPSAPDEPIAMPAFVREKVPLVNIGRDRANGQTKDSFEPRYDHPEFRKAFRELNELLSAQFDGHPQVEFVDLMQYGYWGEGHTANLHNPFPDYATAERTFVDFTRQQLEAWKRTPLAVNTEPDISLVGNRRVIEMCTGAGAWLRSDSILVEEPIQIDMLANRPPWLAVIMEDGYDRQYKLAMQPRLERAMRHVLNVGGNYWSLWTEAANLDAFHKAFPRGFESLRSRMGYRLRPGWLWQRKRRGAYELVTAIVNEGVAGVPGVLRVKAATPDGKFQAQGSLDPGHPYAGKLRQCAFAIPRELEGQTLRLEAEIELRPGVRRPVQWASEPLGQPVEVQLMRWSDARWRKNI</sequence>
<protein>
    <recommendedName>
        <fullName evidence="4">DUF4832 domain-containing protein</fullName>
    </recommendedName>
</protein>
<gene>
    <name evidence="2" type="ORF">IRI77_13625</name>
</gene>
<organism evidence="2 3">
    <name type="scientific">Paludibaculum fermentans</name>
    <dbReference type="NCBI Taxonomy" id="1473598"/>
    <lineage>
        <taxon>Bacteria</taxon>
        <taxon>Pseudomonadati</taxon>
        <taxon>Acidobacteriota</taxon>
        <taxon>Terriglobia</taxon>
        <taxon>Bryobacterales</taxon>
        <taxon>Bryobacteraceae</taxon>
        <taxon>Paludibaculum</taxon>
    </lineage>
</organism>
<proteinExistence type="predicted"/>
<reference evidence="2 3" key="1">
    <citation type="submission" date="2020-10" db="EMBL/GenBank/DDBJ databases">
        <title>Complete genome sequence of Paludibaculum fermentans P105T, a facultatively anaerobic acidobacterium capable of dissimilatory Fe(III) reduction.</title>
        <authorList>
            <person name="Dedysh S.N."/>
            <person name="Beletsky A.V."/>
            <person name="Kulichevskaya I.S."/>
            <person name="Mardanov A.V."/>
            <person name="Ravin N.V."/>
        </authorList>
    </citation>
    <scope>NUCLEOTIDE SEQUENCE [LARGE SCALE GENOMIC DNA]</scope>
    <source>
        <strain evidence="2 3">P105</strain>
    </source>
</reference>
<accession>A0A7S7SP95</accession>
<dbReference type="KEGG" id="pfer:IRI77_13625"/>
<evidence type="ECO:0000313" key="2">
    <source>
        <dbReference type="EMBL" id="QOY90940.1"/>
    </source>
</evidence>
<name>A0A7S7SP95_PALFE</name>
<keyword evidence="3" id="KW-1185">Reference proteome</keyword>
<evidence type="ECO:0000256" key="1">
    <source>
        <dbReference type="SAM" id="SignalP"/>
    </source>
</evidence>
<dbReference type="InterPro" id="IPR006311">
    <property type="entry name" value="TAT_signal"/>
</dbReference>
<dbReference type="PROSITE" id="PS51318">
    <property type="entry name" value="TAT"/>
    <property type="match status" value="1"/>
</dbReference>
<feature type="signal peptide" evidence="1">
    <location>
        <begin position="1"/>
        <end position="20"/>
    </location>
</feature>
<evidence type="ECO:0000313" key="3">
    <source>
        <dbReference type="Proteomes" id="UP000593892"/>
    </source>
</evidence>
<keyword evidence="1" id="KW-0732">Signal</keyword>
<dbReference type="Proteomes" id="UP000593892">
    <property type="component" value="Chromosome"/>
</dbReference>
<dbReference type="EMBL" id="CP063849">
    <property type="protein sequence ID" value="QOY90940.1"/>
    <property type="molecule type" value="Genomic_DNA"/>
</dbReference>
<evidence type="ECO:0008006" key="4">
    <source>
        <dbReference type="Google" id="ProtNLM"/>
    </source>
</evidence>
<dbReference type="RefSeq" id="WP_194452597.1">
    <property type="nucleotide sequence ID" value="NZ_CP063849.1"/>
</dbReference>
<dbReference type="Gene3D" id="3.20.20.80">
    <property type="entry name" value="Glycosidases"/>
    <property type="match status" value="1"/>
</dbReference>
<feature type="chain" id="PRO_5032806051" description="DUF4832 domain-containing protein" evidence="1">
    <location>
        <begin position="21"/>
        <end position="499"/>
    </location>
</feature>
<dbReference type="AlphaFoldDB" id="A0A7S7SP95"/>